<keyword evidence="2" id="KW-0378">Hydrolase</keyword>
<dbReference type="GO" id="GO:0016787">
    <property type="term" value="F:hydrolase activity"/>
    <property type="evidence" value="ECO:0007669"/>
    <property type="project" value="UniProtKB-KW"/>
</dbReference>
<dbReference type="Pfam" id="PF12697">
    <property type="entry name" value="Abhydrolase_6"/>
    <property type="match status" value="1"/>
</dbReference>
<dbReference type="PANTHER" id="PTHR43798">
    <property type="entry name" value="MONOACYLGLYCEROL LIPASE"/>
    <property type="match status" value="1"/>
</dbReference>
<dbReference type="InterPro" id="IPR000073">
    <property type="entry name" value="AB_hydrolase_1"/>
</dbReference>
<dbReference type="PRINTS" id="PR00111">
    <property type="entry name" value="ABHYDROLASE"/>
</dbReference>
<evidence type="ECO:0000259" key="1">
    <source>
        <dbReference type="Pfam" id="PF12697"/>
    </source>
</evidence>
<dbReference type="InterPro" id="IPR029058">
    <property type="entry name" value="AB_hydrolase_fold"/>
</dbReference>
<feature type="domain" description="AB hydrolase-1" evidence="1">
    <location>
        <begin position="30"/>
        <end position="267"/>
    </location>
</feature>
<dbReference type="Gene3D" id="3.40.50.1820">
    <property type="entry name" value="alpha/beta hydrolase"/>
    <property type="match status" value="1"/>
</dbReference>
<proteinExistence type="predicted"/>
<dbReference type="EMBL" id="JBEUKS010000005">
    <property type="protein sequence ID" value="MFC1439685.1"/>
    <property type="molecule type" value="Genomic_DNA"/>
</dbReference>
<accession>A0ABV6XN95</accession>
<protein>
    <submittedName>
        <fullName evidence="2">Alpha/beta fold hydrolase</fullName>
    </submittedName>
</protein>
<gene>
    <name evidence="2" type="ORF">ABUW04_15615</name>
</gene>
<reference evidence="2 3" key="1">
    <citation type="submission" date="2024-06" db="EMBL/GenBank/DDBJ databases">
        <authorList>
            <person name="Lee S.D."/>
        </authorList>
    </citation>
    <scope>NUCLEOTIDE SEQUENCE [LARGE SCALE GENOMIC DNA]</scope>
    <source>
        <strain evidence="2 3">N1-10</strain>
    </source>
</reference>
<dbReference type="Proteomes" id="UP001592581">
    <property type="component" value="Unassembled WGS sequence"/>
</dbReference>
<dbReference type="RefSeq" id="WP_380565221.1">
    <property type="nucleotide sequence ID" value="NZ_JBEUKS010000005.1"/>
</dbReference>
<dbReference type="SUPFAM" id="SSF53474">
    <property type="entry name" value="alpha/beta-Hydrolases"/>
    <property type="match status" value="1"/>
</dbReference>
<keyword evidence="3" id="KW-1185">Reference proteome</keyword>
<sequence>MTMTTESLLLPVEGGDIHVQQDGPRNGTALVLVHGLAGSSHWWDAIVPELAGAHRVVRIDLLGHGRSAKPDGPGYQVPEHARRVGAVLDRLGVERVVGIGHSTGGLVVTALAEERPELVAALALIDTGPRLDAFISDGFAGRLLLTPGIGPLLWRIRTDGLIRKALSTGFSRPGFEPPQQIVDDVRGMTLHGTTATSLGAEEYLRQGQVPARVTALGKPLLVVFGEEDRRWRPSSAADYAAVPGAGVELLPGLGHSPMLEDPQRTAALLRPFLAAHAQDPG</sequence>
<comment type="caution">
    <text evidence="2">The sequence shown here is derived from an EMBL/GenBank/DDBJ whole genome shotgun (WGS) entry which is preliminary data.</text>
</comment>
<evidence type="ECO:0000313" key="3">
    <source>
        <dbReference type="Proteomes" id="UP001592581"/>
    </source>
</evidence>
<organism evidence="2 3">
    <name type="scientific">Streptacidiphilus jeojiensis</name>
    <dbReference type="NCBI Taxonomy" id="3229225"/>
    <lineage>
        <taxon>Bacteria</taxon>
        <taxon>Bacillati</taxon>
        <taxon>Actinomycetota</taxon>
        <taxon>Actinomycetes</taxon>
        <taxon>Kitasatosporales</taxon>
        <taxon>Streptomycetaceae</taxon>
        <taxon>Streptacidiphilus</taxon>
    </lineage>
</organism>
<dbReference type="InterPro" id="IPR050266">
    <property type="entry name" value="AB_hydrolase_sf"/>
</dbReference>
<dbReference type="PANTHER" id="PTHR43798:SF33">
    <property type="entry name" value="HYDROLASE, PUTATIVE (AFU_ORTHOLOGUE AFUA_2G14860)-RELATED"/>
    <property type="match status" value="1"/>
</dbReference>
<name>A0ABV6XN95_9ACTN</name>
<evidence type="ECO:0000313" key="2">
    <source>
        <dbReference type="EMBL" id="MFC1439685.1"/>
    </source>
</evidence>